<accession>A0A7R7XY39</accession>
<feature type="transmembrane region" description="Helical" evidence="7">
    <location>
        <begin position="408"/>
        <end position="428"/>
    </location>
</feature>
<dbReference type="InterPro" id="IPR036259">
    <property type="entry name" value="MFS_trans_sf"/>
</dbReference>
<evidence type="ECO:0008006" key="10">
    <source>
        <dbReference type="Google" id="ProtNLM"/>
    </source>
</evidence>
<feature type="transmembrane region" description="Helical" evidence="7">
    <location>
        <begin position="91"/>
        <end position="108"/>
    </location>
</feature>
<keyword evidence="4 7" id="KW-1133">Transmembrane helix</keyword>
<feature type="transmembrane region" description="Helical" evidence="7">
    <location>
        <begin position="151"/>
        <end position="171"/>
    </location>
</feature>
<evidence type="ECO:0000256" key="5">
    <source>
        <dbReference type="ARBA" id="ARBA00023136"/>
    </source>
</evidence>
<comment type="subcellular location">
    <subcellularLocation>
        <location evidence="1">Membrane</location>
        <topology evidence="1">Multi-pass membrane protein</topology>
    </subcellularLocation>
</comment>
<dbReference type="GO" id="GO:0022857">
    <property type="term" value="F:transmembrane transporter activity"/>
    <property type="evidence" value="ECO:0007669"/>
    <property type="project" value="InterPro"/>
</dbReference>
<dbReference type="InterPro" id="IPR011701">
    <property type="entry name" value="MFS"/>
</dbReference>
<evidence type="ECO:0000256" key="2">
    <source>
        <dbReference type="ARBA" id="ARBA00022448"/>
    </source>
</evidence>
<keyword evidence="3 7" id="KW-0812">Transmembrane</keyword>
<feature type="transmembrane region" description="Helical" evidence="7">
    <location>
        <begin position="212"/>
        <end position="234"/>
    </location>
</feature>
<evidence type="ECO:0000313" key="9">
    <source>
        <dbReference type="Proteomes" id="UP000654913"/>
    </source>
</evidence>
<organism evidence="8 9">
    <name type="scientific">Aspergillus puulaauensis</name>
    <dbReference type="NCBI Taxonomy" id="1220207"/>
    <lineage>
        <taxon>Eukaryota</taxon>
        <taxon>Fungi</taxon>
        <taxon>Dikarya</taxon>
        <taxon>Ascomycota</taxon>
        <taxon>Pezizomycotina</taxon>
        <taxon>Eurotiomycetes</taxon>
        <taxon>Eurotiomycetidae</taxon>
        <taxon>Eurotiales</taxon>
        <taxon>Aspergillaceae</taxon>
        <taxon>Aspergillus</taxon>
    </lineage>
</organism>
<dbReference type="Gene3D" id="1.20.1250.20">
    <property type="entry name" value="MFS general substrate transporter like domains"/>
    <property type="match status" value="2"/>
</dbReference>
<gene>
    <name evidence="8" type="ORF">APUU_70339A</name>
</gene>
<dbReference type="RefSeq" id="XP_041560955.1">
    <property type="nucleotide sequence ID" value="XM_041695200.1"/>
</dbReference>
<feature type="transmembrane region" description="Helical" evidence="7">
    <location>
        <begin position="347"/>
        <end position="365"/>
    </location>
</feature>
<feature type="transmembrane region" description="Helical" evidence="7">
    <location>
        <begin position="53"/>
        <end position="79"/>
    </location>
</feature>
<dbReference type="PANTHER" id="PTHR43791:SF41">
    <property type="entry name" value="MAJOR FACILITATOR SUPERFAMILY (MFS) PROFILE DOMAIN-CONTAINING PROTEIN"/>
    <property type="match status" value="1"/>
</dbReference>
<dbReference type="GO" id="GO:0016020">
    <property type="term" value="C:membrane"/>
    <property type="evidence" value="ECO:0007669"/>
    <property type="project" value="UniProtKB-SubCell"/>
</dbReference>
<dbReference type="KEGG" id="apuu:APUU_70339A"/>
<dbReference type="EMBL" id="AP024449">
    <property type="protein sequence ID" value="BCS28769.1"/>
    <property type="molecule type" value="Genomic_DNA"/>
</dbReference>
<evidence type="ECO:0000256" key="6">
    <source>
        <dbReference type="SAM" id="MobiDB-lite"/>
    </source>
</evidence>
<feature type="transmembrane region" description="Helical" evidence="7">
    <location>
        <begin position="183"/>
        <end position="200"/>
    </location>
</feature>
<dbReference type="OrthoDB" id="6730379at2759"/>
<dbReference type="PANTHER" id="PTHR43791">
    <property type="entry name" value="PERMEASE-RELATED"/>
    <property type="match status" value="1"/>
</dbReference>
<feature type="transmembrane region" description="Helical" evidence="7">
    <location>
        <begin position="440"/>
        <end position="460"/>
    </location>
</feature>
<keyword evidence="9" id="KW-1185">Reference proteome</keyword>
<evidence type="ECO:0000256" key="1">
    <source>
        <dbReference type="ARBA" id="ARBA00004141"/>
    </source>
</evidence>
<name>A0A7R7XY39_9EURO</name>
<reference evidence="8" key="1">
    <citation type="submission" date="2021-01" db="EMBL/GenBank/DDBJ databases">
        <authorList>
            <consortium name="Aspergillus puulaauensis MK2 genome sequencing consortium"/>
            <person name="Kazuki M."/>
            <person name="Futagami T."/>
        </authorList>
    </citation>
    <scope>NUCLEOTIDE SEQUENCE</scope>
    <source>
        <strain evidence="8">MK2</strain>
    </source>
</reference>
<evidence type="ECO:0000256" key="4">
    <source>
        <dbReference type="ARBA" id="ARBA00022989"/>
    </source>
</evidence>
<protein>
    <recommendedName>
        <fullName evidence="10">Major facilitator superfamily (MFS) profile domain-containing protein</fullName>
    </recommendedName>
</protein>
<feature type="region of interest" description="Disordered" evidence="6">
    <location>
        <begin position="1"/>
        <end position="22"/>
    </location>
</feature>
<dbReference type="Proteomes" id="UP000654913">
    <property type="component" value="Chromosome 7"/>
</dbReference>
<feature type="transmembrane region" description="Helical" evidence="7">
    <location>
        <begin position="377"/>
        <end position="396"/>
    </location>
</feature>
<reference evidence="8" key="2">
    <citation type="submission" date="2021-02" db="EMBL/GenBank/DDBJ databases">
        <title>Aspergillus puulaauensis MK2 genome sequence.</title>
        <authorList>
            <person name="Futagami T."/>
            <person name="Mori K."/>
            <person name="Kadooka C."/>
            <person name="Tanaka T."/>
        </authorList>
    </citation>
    <scope>NUCLEOTIDE SEQUENCE</scope>
    <source>
        <strain evidence="8">MK2</strain>
    </source>
</reference>
<feature type="transmembrane region" description="Helical" evidence="7">
    <location>
        <begin position="120"/>
        <end position="139"/>
    </location>
</feature>
<dbReference type="GeneID" id="64978766"/>
<dbReference type="SUPFAM" id="SSF103473">
    <property type="entry name" value="MFS general substrate transporter"/>
    <property type="match status" value="1"/>
</dbReference>
<evidence type="ECO:0000256" key="7">
    <source>
        <dbReference type="SAM" id="Phobius"/>
    </source>
</evidence>
<keyword evidence="2" id="KW-0813">Transport</keyword>
<proteinExistence type="predicted"/>
<feature type="transmembrane region" description="Helical" evidence="7">
    <location>
        <begin position="283"/>
        <end position="307"/>
    </location>
</feature>
<feature type="transmembrane region" description="Helical" evidence="7">
    <location>
        <begin position="319"/>
        <end position="340"/>
    </location>
</feature>
<evidence type="ECO:0000256" key="3">
    <source>
        <dbReference type="ARBA" id="ARBA00022692"/>
    </source>
</evidence>
<dbReference type="Pfam" id="PF07690">
    <property type="entry name" value="MFS_1"/>
    <property type="match status" value="1"/>
</dbReference>
<evidence type="ECO:0000313" key="8">
    <source>
        <dbReference type="EMBL" id="BCS28769.1"/>
    </source>
</evidence>
<keyword evidence="5 7" id="KW-0472">Membrane</keyword>
<sequence length="502" mass="55033">MTDQKEAPTVEEPQGKQHATKTMDEAAQYLARNAGFEPLSAEEERKMIRKMDWILLPMLFMTATLGAVDKVAISTAAIYGLETDLHLVGQQFSWAGSILSIGAIVGMWPSTYLVHRLPSAKYLTACSTGWSILALLIPVSRNWGGLMALRFFMGSLEAIIVPSISLIVAGFYTKTEQPPRNALVFAAASSVFNGFLSWAVGHIPPTAALSIWQYLFLITGSVSTLWSIIAFILLPSSPMNAFFLTPREKYHAVQRLASNKTGITSHKWKWDQASEAIIDPKTWILFFFNIAINIPNGGLLTFSGIIINNLGFSPVNTSLLNMPTGVMSTLSAFIFSWVASKWVNRRCLVTMLASCIPAIGAILVYTLPRTNIGGQMVGIYLLYTYFGPYVVGISMAQANTAGNTKKTVQYSVLYIGYAVGSLIGPQTFRADQAPAYTGGFVAMLACYCVCVLLMAGYWLLAVSLNRRRVDGVDPVGTEREEDLGEAFADKTDFQQRGFKYTT</sequence>
<dbReference type="AlphaFoldDB" id="A0A7R7XY39"/>